<evidence type="ECO:0008006" key="4">
    <source>
        <dbReference type="Google" id="ProtNLM"/>
    </source>
</evidence>
<evidence type="ECO:0000313" key="3">
    <source>
        <dbReference type="Proteomes" id="UP000603728"/>
    </source>
</evidence>
<feature type="transmembrane region" description="Helical" evidence="1">
    <location>
        <begin position="71"/>
        <end position="87"/>
    </location>
</feature>
<evidence type="ECO:0000313" key="2">
    <source>
        <dbReference type="EMBL" id="MBL0736438.1"/>
    </source>
</evidence>
<reference evidence="2 3" key="1">
    <citation type="submission" date="2021-01" db="EMBL/GenBank/DDBJ databases">
        <title>Genome seq and assembly of Flavobacterium sp. GN10.</title>
        <authorList>
            <person name="Chhetri G."/>
        </authorList>
    </citation>
    <scope>NUCLEOTIDE SEQUENCE [LARGE SCALE GENOMIC DNA]</scope>
    <source>
        <strain evidence="2 3">GN10</strain>
    </source>
</reference>
<dbReference type="RefSeq" id="WP_201999396.1">
    <property type="nucleotide sequence ID" value="NZ_JAERSF010000001.1"/>
</dbReference>
<proteinExistence type="predicted"/>
<protein>
    <recommendedName>
        <fullName evidence="4">DUF1700 domain-containing protein</fullName>
    </recommendedName>
</protein>
<comment type="caution">
    <text evidence="2">The sequence shown here is derived from an EMBL/GenBank/DDBJ whole genome shotgun (WGS) entry which is preliminary data.</text>
</comment>
<accession>A0ABS1KAX0</accession>
<sequence length="173" mass="19584">MHNKLTIDQIVELRNRMRNGTFDSEYEIKTLIRMGYHPDIADLLVSNVVLGFKDELLKEIKEEKETRDKKEGFRGIMIIVSVFNTVLGENNMYLTLIPVAIAFLSGYFGFPKQRVLGIAGFVIGAVMMPFVYWSCLYNVGSDLIRIIIATAISFGPAILVKYVISKLKNANKD</sequence>
<organism evidence="2 3">
    <name type="scientific">Flavobacterium tagetis</name>
    <dbReference type="NCBI Taxonomy" id="2801336"/>
    <lineage>
        <taxon>Bacteria</taxon>
        <taxon>Pseudomonadati</taxon>
        <taxon>Bacteroidota</taxon>
        <taxon>Flavobacteriia</taxon>
        <taxon>Flavobacteriales</taxon>
        <taxon>Flavobacteriaceae</taxon>
        <taxon>Flavobacterium</taxon>
    </lineage>
</organism>
<dbReference type="Proteomes" id="UP000603728">
    <property type="component" value="Unassembled WGS sequence"/>
</dbReference>
<gene>
    <name evidence="2" type="ORF">JI750_06045</name>
</gene>
<dbReference type="EMBL" id="JAERSF010000001">
    <property type="protein sequence ID" value="MBL0736438.1"/>
    <property type="molecule type" value="Genomic_DNA"/>
</dbReference>
<feature type="transmembrane region" description="Helical" evidence="1">
    <location>
        <begin position="144"/>
        <end position="164"/>
    </location>
</feature>
<feature type="transmembrane region" description="Helical" evidence="1">
    <location>
        <begin position="115"/>
        <end position="132"/>
    </location>
</feature>
<feature type="transmembrane region" description="Helical" evidence="1">
    <location>
        <begin position="93"/>
        <end position="110"/>
    </location>
</feature>
<evidence type="ECO:0000256" key="1">
    <source>
        <dbReference type="SAM" id="Phobius"/>
    </source>
</evidence>
<keyword evidence="1" id="KW-0812">Transmembrane</keyword>
<name>A0ABS1KAX0_9FLAO</name>
<keyword evidence="1" id="KW-0472">Membrane</keyword>
<keyword evidence="3" id="KW-1185">Reference proteome</keyword>
<keyword evidence="1" id="KW-1133">Transmembrane helix</keyword>